<protein>
    <submittedName>
        <fullName evidence="1">Uncharacterized protein</fullName>
    </submittedName>
</protein>
<dbReference type="EMBL" id="MZ398246">
    <property type="protein sequence ID" value="QYC97264.1"/>
    <property type="molecule type" value="Genomic_DNA"/>
</dbReference>
<organism evidence="1 2">
    <name type="scientific">Escherichia phage IME178</name>
    <dbReference type="NCBI Taxonomy" id="2860371"/>
    <lineage>
        <taxon>Viruses</taxon>
        <taxon>Duplodnaviria</taxon>
        <taxon>Heunggongvirae</taxon>
        <taxon>Uroviricota</taxon>
        <taxon>Caudoviricetes</taxon>
        <taxon>Demerecviridae</taxon>
        <taxon>Markadamsvirinae</taxon>
        <taxon>Tequintavirus</taxon>
        <taxon>Tequintavirus IME178</taxon>
    </lineage>
</organism>
<reference evidence="1" key="1">
    <citation type="submission" date="2021-06" db="EMBL/GenBank/DDBJ databases">
        <authorList>
            <person name="Tian F."/>
            <person name="Li J."/>
            <person name="Li F."/>
            <person name="Tong Y."/>
        </authorList>
    </citation>
    <scope>NUCLEOTIDE SEQUENCE</scope>
</reference>
<name>A0AC61NLL8_9CAUD</name>
<sequence>MLEYVPLLFSVDPKASPFMSFVLNSIPLNTGFSAPVVVINKSGYKFMDHVLPDLLNDVILYTFGWLDSLNRSPGFGVPVRSPFVSIVILEPFCPAGILTRLVLPLTLKASYWGNITSI</sequence>
<keyword evidence="2" id="KW-1185">Reference proteome</keyword>
<evidence type="ECO:0000313" key="1">
    <source>
        <dbReference type="EMBL" id="QYC97264.1"/>
    </source>
</evidence>
<evidence type="ECO:0000313" key="2">
    <source>
        <dbReference type="Proteomes" id="UP000826566"/>
    </source>
</evidence>
<accession>A0AC61NLL8</accession>
<proteinExistence type="predicted"/>
<dbReference type="Proteomes" id="UP000826566">
    <property type="component" value="Segment"/>
</dbReference>